<name>A0A5C3Q7W9_9AGAR</name>
<proteinExistence type="predicted"/>
<gene>
    <name evidence="2" type="ORF">BDV98DRAFT_535708</name>
</gene>
<dbReference type="Pfam" id="PF13409">
    <property type="entry name" value="GST_N_2"/>
    <property type="match status" value="1"/>
</dbReference>
<evidence type="ECO:0000313" key="3">
    <source>
        <dbReference type="Proteomes" id="UP000305067"/>
    </source>
</evidence>
<dbReference type="Pfam" id="PF22041">
    <property type="entry name" value="GST_C_7"/>
    <property type="match status" value="1"/>
</dbReference>
<dbReference type="AlphaFoldDB" id="A0A5C3Q7W9"/>
<organism evidence="2 3">
    <name type="scientific">Pterulicium gracile</name>
    <dbReference type="NCBI Taxonomy" id="1884261"/>
    <lineage>
        <taxon>Eukaryota</taxon>
        <taxon>Fungi</taxon>
        <taxon>Dikarya</taxon>
        <taxon>Basidiomycota</taxon>
        <taxon>Agaricomycotina</taxon>
        <taxon>Agaricomycetes</taxon>
        <taxon>Agaricomycetidae</taxon>
        <taxon>Agaricales</taxon>
        <taxon>Pleurotineae</taxon>
        <taxon>Pterulaceae</taxon>
        <taxon>Pterulicium</taxon>
    </lineage>
</organism>
<evidence type="ECO:0000259" key="1">
    <source>
        <dbReference type="PROSITE" id="PS50404"/>
    </source>
</evidence>
<dbReference type="InterPro" id="IPR036282">
    <property type="entry name" value="Glutathione-S-Trfase_C_sf"/>
</dbReference>
<dbReference type="PROSITE" id="PS50404">
    <property type="entry name" value="GST_NTER"/>
    <property type="match status" value="1"/>
</dbReference>
<dbReference type="OrthoDB" id="4951845at2759"/>
<accession>A0A5C3Q7W9</accession>
<dbReference type="Gene3D" id="3.40.30.10">
    <property type="entry name" value="Glutaredoxin"/>
    <property type="match status" value="1"/>
</dbReference>
<evidence type="ECO:0000313" key="2">
    <source>
        <dbReference type="EMBL" id="TFK97149.1"/>
    </source>
</evidence>
<protein>
    <submittedName>
        <fullName evidence="2">Glutathione S-transferas-like protein</fullName>
    </submittedName>
</protein>
<dbReference type="InterPro" id="IPR004045">
    <property type="entry name" value="Glutathione_S-Trfase_N"/>
</dbReference>
<dbReference type="CDD" id="cd03038">
    <property type="entry name" value="GST_N_etherase_LigE"/>
    <property type="match status" value="1"/>
</dbReference>
<reference evidence="2 3" key="1">
    <citation type="journal article" date="2019" name="Nat. Ecol. Evol.">
        <title>Megaphylogeny resolves global patterns of mushroom evolution.</title>
        <authorList>
            <person name="Varga T."/>
            <person name="Krizsan K."/>
            <person name="Foldi C."/>
            <person name="Dima B."/>
            <person name="Sanchez-Garcia M."/>
            <person name="Sanchez-Ramirez S."/>
            <person name="Szollosi G.J."/>
            <person name="Szarkandi J.G."/>
            <person name="Papp V."/>
            <person name="Albert L."/>
            <person name="Andreopoulos W."/>
            <person name="Angelini C."/>
            <person name="Antonin V."/>
            <person name="Barry K.W."/>
            <person name="Bougher N.L."/>
            <person name="Buchanan P."/>
            <person name="Buyck B."/>
            <person name="Bense V."/>
            <person name="Catcheside P."/>
            <person name="Chovatia M."/>
            <person name="Cooper J."/>
            <person name="Damon W."/>
            <person name="Desjardin D."/>
            <person name="Finy P."/>
            <person name="Geml J."/>
            <person name="Haridas S."/>
            <person name="Hughes K."/>
            <person name="Justo A."/>
            <person name="Karasinski D."/>
            <person name="Kautmanova I."/>
            <person name="Kiss B."/>
            <person name="Kocsube S."/>
            <person name="Kotiranta H."/>
            <person name="LaButti K.M."/>
            <person name="Lechner B.E."/>
            <person name="Liimatainen K."/>
            <person name="Lipzen A."/>
            <person name="Lukacs Z."/>
            <person name="Mihaltcheva S."/>
            <person name="Morgado L.N."/>
            <person name="Niskanen T."/>
            <person name="Noordeloos M.E."/>
            <person name="Ohm R.A."/>
            <person name="Ortiz-Santana B."/>
            <person name="Ovrebo C."/>
            <person name="Racz N."/>
            <person name="Riley R."/>
            <person name="Savchenko A."/>
            <person name="Shiryaev A."/>
            <person name="Soop K."/>
            <person name="Spirin V."/>
            <person name="Szebenyi C."/>
            <person name="Tomsovsky M."/>
            <person name="Tulloss R.E."/>
            <person name="Uehling J."/>
            <person name="Grigoriev I.V."/>
            <person name="Vagvolgyi C."/>
            <person name="Papp T."/>
            <person name="Martin F.M."/>
            <person name="Miettinen O."/>
            <person name="Hibbett D.S."/>
            <person name="Nagy L.G."/>
        </authorList>
    </citation>
    <scope>NUCLEOTIDE SEQUENCE [LARGE SCALE GENOMIC DNA]</scope>
    <source>
        <strain evidence="2 3">CBS 309.79</strain>
    </source>
</reference>
<keyword evidence="3" id="KW-1185">Reference proteome</keyword>
<dbReference type="Proteomes" id="UP000305067">
    <property type="component" value="Unassembled WGS sequence"/>
</dbReference>
<dbReference type="InterPro" id="IPR054416">
    <property type="entry name" value="GST_UstS-like_C"/>
</dbReference>
<sequence>MSTTGKEILFYDIASAPPVTCFAPNPWKARYTLNFKGVDYRTEWTELPNVTAVRKSLGTPANRWHRDGTPFYTLPVIHDLSTGKIIGDTFDIAVYLDETYPDGPRLLPPNSIGAFSVLNTHVDAIFTSHVGLSLAGLPFNPETAAASKKDFAWRAGKETWEEMIMDDEARVKTMEQFETALGGLAKSFKQREKGPFLEGEQAAYGDLVIGGWLAWMKMTLRDDEWARLVKWHDGVWGKLHKALEKYAEVK</sequence>
<dbReference type="SUPFAM" id="SSF47616">
    <property type="entry name" value="GST C-terminal domain-like"/>
    <property type="match status" value="1"/>
</dbReference>
<dbReference type="STRING" id="1884261.A0A5C3Q7W9"/>
<dbReference type="InterPro" id="IPR036249">
    <property type="entry name" value="Thioredoxin-like_sf"/>
</dbReference>
<dbReference type="SUPFAM" id="SSF52833">
    <property type="entry name" value="Thioredoxin-like"/>
    <property type="match status" value="1"/>
</dbReference>
<feature type="domain" description="GST N-terminal" evidence="1">
    <location>
        <begin position="13"/>
        <end position="104"/>
    </location>
</feature>
<dbReference type="EMBL" id="ML178850">
    <property type="protein sequence ID" value="TFK97149.1"/>
    <property type="molecule type" value="Genomic_DNA"/>
</dbReference>
<dbReference type="Gene3D" id="1.20.1050.10">
    <property type="match status" value="1"/>
</dbReference>